<dbReference type="RefSeq" id="WP_344932955.1">
    <property type="nucleotide sequence ID" value="NZ_BAABDM010000001.1"/>
</dbReference>
<dbReference type="InterPro" id="IPR011008">
    <property type="entry name" value="Dimeric_a/b-barrel"/>
</dbReference>
<proteinExistence type="predicted"/>
<dbReference type="SUPFAM" id="SSF54909">
    <property type="entry name" value="Dimeric alpha+beta barrel"/>
    <property type="match status" value="1"/>
</dbReference>
<gene>
    <name evidence="2" type="ORF">GCM10022414_09760</name>
</gene>
<dbReference type="Pfam" id="PF07110">
    <property type="entry name" value="EthD"/>
    <property type="match status" value="1"/>
</dbReference>
<evidence type="ECO:0000313" key="3">
    <source>
        <dbReference type="Proteomes" id="UP001500392"/>
    </source>
</evidence>
<comment type="caution">
    <text evidence="2">The sequence shown here is derived from an EMBL/GenBank/DDBJ whole genome shotgun (WGS) entry which is preliminary data.</text>
</comment>
<sequence>MRKIIYLMWTDTPGQDYNARLLRDLAPSLRERVGVTGVQLNLVDDDVAPAVGLRMENSAQGFDAMCTLYIEDDAELKSCQELIQACCVQFSRYHVDEFEPLANTSQLTAAGQRTPGFSQVALLRCPQRMSYDDWRAYWQDVHTDVAITTQSSFRYVQNVVTELAGSDVACYHAIVEECFPAEAMTDSEVFYAAKGDPDTYQANCQKMIASCQQFIDFDEIDVLPTSEYRF</sequence>
<keyword evidence="3" id="KW-1185">Reference proteome</keyword>
<dbReference type="Proteomes" id="UP001500392">
    <property type="component" value="Unassembled WGS sequence"/>
</dbReference>
<organism evidence="2 3">
    <name type="scientific">Zhongshania borealis</name>
    <dbReference type="NCBI Taxonomy" id="889488"/>
    <lineage>
        <taxon>Bacteria</taxon>
        <taxon>Pseudomonadati</taxon>
        <taxon>Pseudomonadota</taxon>
        <taxon>Gammaproteobacteria</taxon>
        <taxon>Cellvibrionales</taxon>
        <taxon>Spongiibacteraceae</taxon>
        <taxon>Zhongshania</taxon>
    </lineage>
</organism>
<feature type="domain" description="EthD" evidence="1">
    <location>
        <begin position="127"/>
        <end position="202"/>
    </location>
</feature>
<dbReference type="InterPro" id="IPR009799">
    <property type="entry name" value="EthD_dom"/>
</dbReference>
<evidence type="ECO:0000313" key="2">
    <source>
        <dbReference type="EMBL" id="GAA4088964.1"/>
    </source>
</evidence>
<protein>
    <recommendedName>
        <fullName evidence="1">EthD domain-containing protein</fullName>
    </recommendedName>
</protein>
<evidence type="ECO:0000259" key="1">
    <source>
        <dbReference type="Pfam" id="PF07110"/>
    </source>
</evidence>
<dbReference type="Gene3D" id="3.30.70.100">
    <property type="match status" value="1"/>
</dbReference>
<reference evidence="3" key="1">
    <citation type="journal article" date="2019" name="Int. J. Syst. Evol. Microbiol.">
        <title>The Global Catalogue of Microorganisms (GCM) 10K type strain sequencing project: providing services to taxonomists for standard genome sequencing and annotation.</title>
        <authorList>
            <consortium name="The Broad Institute Genomics Platform"/>
            <consortium name="The Broad Institute Genome Sequencing Center for Infectious Disease"/>
            <person name="Wu L."/>
            <person name="Ma J."/>
        </authorList>
    </citation>
    <scope>NUCLEOTIDE SEQUENCE [LARGE SCALE GENOMIC DNA]</scope>
    <source>
        <strain evidence="3">JCM 17304</strain>
    </source>
</reference>
<name>A0ABP7WHI7_9GAMM</name>
<accession>A0ABP7WHI7</accession>
<dbReference type="EMBL" id="BAABDM010000001">
    <property type="protein sequence ID" value="GAA4088964.1"/>
    <property type="molecule type" value="Genomic_DNA"/>
</dbReference>